<dbReference type="EMBL" id="JAACNO010002504">
    <property type="protein sequence ID" value="KAF4132691.1"/>
    <property type="molecule type" value="Genomic_DNA"/>
</dbReference>
<evidence type="ECO:0000313" key="2">
    <source>
        <dbReference type="Proteomes" id="UP000704712"/>
    </source>
</evidence>
<organism evidence="1 2">
    <name type="scientific">Phytophthora infestans</name>
    <name type="common">Potato late blight agent</name>
    <name type="synonym">Botrytis infestans</name>
    <dbReference type="NCBI Taxonomy" id="4787"/>
    <lineage>
        <taxon>Eukaryota</taxon>
        <taxon>Sar</taxon>
        <taxon>Stramenopiles</taxon>
        <taxon>Oomycota</taxon>
        <taxon>Peronosporomycetes</taxon>
        <taxon>Peronosporales</taxon>
        <taxon>Peronosporaceae</taxon>
        <taxon>Phytophthora</taxon>
    </lineage>
</organism>
<proteinExistence type="predicted"/>
<accession>A0A8S9TVH2</accession>
<evidence type="ECO:0000313" key="1">
    <source>
        <dbReference type="EMBL" id="KAF4132691.1"/>
    </source>
</evidence>
<dbReference type="AlphaFoldDB" id="A0A8S9TVH2"/>
<dbReference type="Proteomes" id="UP000704712">
    <property type="component" value="Unassembled WGS sequence"/>
</dbReference>
<protein>
    <submittedName>
        <fullName evidence="1">Uncharacterized protein</fullName>
    </submittedName>
</protein>
<comment type="caution">
    <text evidence="1">The sequence shown here is derived from an EMBL/GenBank/DDBJ whole genome shotgun (WGS) entry which is preliminary data.</text>
</comment>
<gene>
    <name evidence="1" type="ORF">GN958_ATG18103</name>
</gene>
<sequence>MFTSVKKPIENHNKLLSFQLFSTLWNFATTGNNAVSTTTKQTIRKQKKTYLSSVVKYEIRGVRDATWFLNVTAVSNNVNTICSRSPVSTSAPLAKGAYEMKHKYVMNAAKMAAFVTY</sequence>
<reference evidence="1" key="1">
    <citation type="submission" date="2020-03" db="EMBL/GenBank/DDBJ databases">
        <title>Hybrid Assembly of Korean Phytophthora infestans isolates.</title>
        <authorList>
            <person name="Prokchorchik M."/>
            <person name="Lee Y."/>
            <person name="Seo J."/>
            <person name="Cho J.-H."/>
            <person name="Park Y.-E."/>
            <person name="Jang D.-C."/>
            <person name="Im J.-S."/>
            <person name="Choi J.-G."/>
            <person name="Park H.-J."/>
            <person name="Lee G.-B."/>
            <person name="Lee Y.-G."/>
            <person name="Hong S.-Y."/>
            <person name="Cho K."/>
            <person name="Sohn K.H."/>
        </authorList>
    </citation>
    <scope>NUCLEOTIDE SEQUENCE</scope>
    <source>
        <strain evidence="1">KR_2_A2</strain>
    </source>
</reference>
<name>A0A8S9TVH2_PHYIN</name>